<evidence type="ECO:0000256" key="2">
    <source>
        <dbReference type="ARBA" id="ARBA00022723"/>
    </source>
</evidence>
<dbReference type="NCBIfam" id="TIGR00010">
    <property type="entry name" value="YchF/TatD family DNA exonuclease"/>
    <property type="match status" value="1"/>
</dbReference>
<dbReference type="CDD" id="cd01310">
    <property type="entry name" value="TatD_DNAse"/>
    <property type="match status" value="1"/>
</dbReference>
<keyword evidence="3" id="KW-0378">Hydrolase</keyword>
<dbReference type="InterPro" id="IPR032466">
    <property type="entry name" value="Metal_Hydrolase"/>
</dbReference>
<dbReference type="InterPro" id="IPR001130">
    <property type="entry name" value="TatD-like"/>
</dbReference>
<name>A0ABN3YRY5_CHLPN</name>
<organism evidence="4 5">
    <name type="scientific">Chlamydia pneumoniae</name>
    <name type="common">Chlamydophila pneumoniae</name>
    <dbReference type="NCBI Taxonomy" id="83558"/>
    <lineage>
        <taxon>Bacteria</taxon>
        <taxon>Pseudomonadati</taxon>
        <taxon>Chlamydiota</taxon>
        <taxon>Chlamydiia</taxon>
        <taxon>Chlamydiales</taxon>
        <taxon>Chlamydiaceae</taxon>
        <taxon>Chlamydia/Chlamydophila group</taxon>
        <taxon>Chlamydia</taxon>
    </lineage>
</organism>
<sequence length="261" mass="29451">MDLADAHVHLSDDAFEEDINSVLQRAQDSGVSLVVNVTTTEKELNRSFAYAERFPKIRFCHVGGTPPQDVDQDIEEDYRNFHAAAHSKKLAAIGEVGLDYCFATEEGIARQKEVLQRYLALSLECELPLVVHCRGAFNDFFRMLDQYYHNDPRSRPGMLHCFTGTLEEAQELISRGWFISISGIVTFKNAQDLRDLVVELPLEHLLIETDAPFLAPVPYRGKKNEPAHVLHTINAVANVKGMFPQELAALAYKNVLRFLHG</sequence>
<protein>
    <submittedName>
        <fullName evidence="4">MttC</fullName>
    </submittedName>
</protein>
<keyword evidence="5" id="KW-1185">Reference proteome</keyword>
<dbReference type="Proteomes" id="UP000000424">
    <property type="component" value="Chromosome"/>
</dbReference>
<dbReference type="RefSeq" id="WP_010883424.1">
    <property type="nucleotide sequence ID" value="NC_005043.1"/>
</dbReference>
<dbReference type="PANTHER" id="PTHR46124">
    <property type="entry name" value="D-AMINOACYL-TRNA DEACYLASE"/>
    <property type="match status" value="1"/>
</dbReference>
<dbReference type="InterPro" id="IPR015991">
    <property type="entry name" value="TatD/YcfH-like"/>
</dbReference>
<evidence type="ECO:0000313" key="5">
    <source>
        <dbReference type="Proteomes" id="UP000000424"/>
    </source>
</evidence>
<dbReference type="GeneID" id="45050842"/>
<comment type="similarity">
    <text evidence="1">Belongs to the metallo-dependent hydrolases superfamily. TatD-type hydrolase family.</text>
</comment>
<dbReference type="PROSITE" id="PS01091">
    <property type="entry name" value="TATD_3"/>
    <property type="match status" value="1"/>
</dbReference>
<dbReference type="Gene3D" id="3.20.20.140">
    <property type="entry name" value="Metal-dependent hydrolases"/>
    <property type="match status" value="1"/>
</dbReference>
<proteinExistence type="inferred from homology"/>
<reference evidence="4" key="1">
    <citation type="submission" date="2002-05" db="EMBL/GenBank/DDBJ databases">
        <title>The genome sequence of Chlamydia pneumoniae TW183 and comparison with other Chlamydia strains based on whole genome sequence analysis.</title>
        <authorList>
            <person name="Geng M.M."/>
            <person name="Schuhmacher A."/>
            <person name="Muehldorfer I."/>
            <person name="Bensch K.W."/>
            <person name="Schaefer K.P."/>
            <person name="Schneider S."/>
            <person name="Pohl T."/>
            <person name="Essig A."/>
            <person name="Marre R."/>
            <person name="Melchers K."/>
        </authorList>
    </citation>
    <scope>NUCLEOTIDE SEQUENCE [LARGE SCALE GENOMIC DNA]</scope>
    <source>
        <strain evidence="4">TW-183</strain>
    </source>
</reference>
<dbReference type="PANTHER" id="PTHR46124:SF2">
    <property type="entry name" value="D-AMINOACYL-TRNA DEACYLASE"/>
    <property type="match status" value="1"/>
</dbReference>
<evidence type="ECO:0000256" key="1">
    <source>
        <dbReference type="ARBA" id="ARBA00009275"/>
    </source>
</evidence>
<evidence type="ECO:0000313" key="4">
    <source>
        <dbReference type="EMBL" id="AAP98744.1"/>
    </source>
</evidence>
<dbReference type="Pfam" id="PF01026">
    <property type="entry name" value="TatD_DNase"/>
    <property type="match status" value="1"/>
</dbReference>
<evidence type="ECO:0000256" key="3">
    <source>
        <dbReference type="ARBA" id="ARBA00022801"/>
    </source>
</evidence>
<keyword evidence="2" id="KW-0479">Metal-binding</keyword>
<accession>A0ABN3YRY5</accession>
<dbReference type="InterPro" id="IPR018228">
    <property type="entry name" value="DNase_TatD-rel_CS"/>
</dbReference>
<dbReference type="PIRSF" id="PIRSF005902">
    <property type="entry name" value="DNase_TatD"/>
    <property type="match status" value="1"/>
</dbReference>
<gene>
    <name evidence="4" type="primary">mttC</name>
    <name evidence="4" type="ordered locus">CpB0815</name>
</gene>
<dbReference type="EMBL" id="AE009440">
    <property type="protein sequence ID" value="AAP98744.1"/>
    <property type="molecule type" value="Genomic_DNA"/>
</dbReference>
<dbReference type="SUPFAM" id="SSF51556">
    <property type="entry name" value="Metallo-dependent hydrolases"/>
    <property type="match status" value="1"/>
</dbReference>